<feature type="transmembrane region" description="Helical" evidence="1">
    <location>
        <begin position="204"/>
        <end position="232"/>
    </location>
</feature>
<accession>A0ABP1S7J2</accession>
<comment type="caution">
    <text evidence="2">The sequence shown here is derived from an EMBL/GenBank/DDBJ whole genome shotgun (WGS) entry which is preliminary data.</text>
</comment>
<keyword evidence="3" id="KW-1185">Reference proteome</keyword>
<keyword evidence="1" id="KW-0812">Transmembrane</keyword>
<dbReference type="EMBL" id="CAXLJM020000164">
    <property type="protein sequence ID" value="CAL8146208.1"/>
    <property type="molecule type" value="Genomic_DNA"/>
</dbReference>
<keyword evidence="1" id="KW-0472">Membrane</keyword>
<feature type="transmembrane region" description="Helical" evidence="1">
    <location>
        <begin position="318"/>
        <end position="341"/>
    </location>
</feature>
<evidence type="ECO:0000256" key="1">
    <source>
        <dbReference type="SAM" id="Phobius"/>
    </source>
</evidence>
<feature type="transmembrane region" description="Helical" evidence="1">
    <location>
        <begin position="40"/>
        <end position="61"/>
    </location>
</feature>
<evidence type="ECO:0008006" key="4">
    <source>
        <dbReference type="Google" id="ProtNLM"/>
    </source>
</evidence>
<reference evidence="2 3" key="1">
    <citation type="submission" date="2024-08" db="EMBL/GenBank/DDBJ databases">
        <authorList>
            <person name="Cucini C."/>
            <person name="Frati F."/>
        </authorList>
    </citation>
    <scope>NUCLEOTIDE SEQUENCE [LARGE SCALE GENOMIC DNA]</scope>
</reference>
<name>A0ABP1S7J2_9HEXA</name>
<proteinExistence type="predicted"/>
<sequence length="413" mass="47165">MISKAATRIIGLRTRLMMLSGATYLSWDSSKQQIVKPNRFWVLQAFNAQLGGLYIGIIFAVDLYHKLVDEDITEEGEYTKNEADLEYFASIMIEIGELVLALCIVFLGFVCILKLDDFIYSFNQILSCSNSFYDMLKEKNLDMNAAHKKSEKMLEFLLAYLFIVSIVLPFGLAAAVFHPIEATHHILETWFEIKVTFEWEFLPLFIFSVIVLVACGGTVSILCSHIACYFMLTTTYLDDLKPVAIFKRTGARRSILNTKFFGEMEDVEILKMYRIQRLLNILLNDFYKSLLVSYHHVAVLATAVVLICFAVKFNDIMLSGGIMAYVVVLGSVMAPFALMYFQSGMCGRLVKISNEFKRTSNKIGERRLLLAKFARSSDTFYIQVAHPFYTIDNVTFVEFCDQVVSYVITLLLW</sequence>
<feature type="transmembrane region" description="Helical" evidence="1">
    <location>
        <begin position="87"/>
        <end position="113"/>
    </location>
</feature>
<organism evidence="2 3">
    <name type="scientific">Orchesella dallaii</name>
    <dbReference type="NCBI Taxonomy" id="48710"/>
    <lineage>
        <taxon>Eukaryota</taxon>
        <taxon>Metazoa</taxon>
        <taxon>Ecdysozoa</taxon>
        <taxon>Arthropoda</taxon>
        <taxon>Hexapoda</taxon>
        <taxon>Collembola</taxon>
        <taxon>Entomobryomorpha</taxon>
        <taxon>Entomobryoidea</taxon>
        <taxon>Orchesellidae</taxon>
        <taxon>Orchesellinae</taxon>
        <taxon>Orchesella</taxon>
    </lineage>
</organism>
<protein>
    <recommendedName>
        <fullName evidence="4">Odorant receptor</fullName>
    </recommendedName>
</protein>
<dbReference type="Proteomes" id="UP001642540">
    <property type="component" value="Unassembled WGS sequence"/>
</dbReference>
<keyword evidence="1" id="KW-1133">Transmembrane helix</keyword>
<evidence type="ECO:0000313" key="2">
    <source>
        <dbReference type="EMBL" id="CAL8146208.1"/>
    </source>
</evidence>
<gene>
    <name evidence="2" type="ORF">ODALV1_LOCUS30740</name>
</gene>
<feature type="transmembrane region" description="Helical" evidence="1">
    <location>
        <begin position="157"/>
        <end position="180"/>
    </location>
</feature>
<feature type="transmembrane region" description="Helical" evidence="1">
    <location>
        <begin position="291"/>
        <end position="312"/>
    </location>
</feature>
<evidence type="ECO:0000313" key="3">
    <source>
        <dbReference type="Proteomes" id="UP001642540"/>
    </source>
</evidence>